<reference evidence="2 3" key="1">
    <citation type="journal article" date="2012" name="Genome Biol.">
        <title>Genome and low-iron response of an oceanic diatom adapted to chronic iron limitation.</title>
        <authorList>
            <person name="Lommer M."/>
            <person name="Specht M."/>
            <person name="Roy A.S."/>
            <person name="Kraemer L."/>
            <person name="Andreson R."/>
            <person name="Gutowska M.A."/>
            <person name="Wolf J."/>
            <person name="Bergner S.V."/>
            <person name="Schilhabel M.B."/>
            <person name="Klostermeier U.C."/>
            <person name="Beiko R.G."/>
            <person name="Rosenstiel P."/>
            <person name="Hippler M."/>
            <person name="Laroche J."/>
        </authorList>
    </citation>
    <scope>NUCLEOTIDE SEQUENCE [LARGE SCALE GENOMIC DNA]</scope>
    <source>
        <strain evidence="2 3">CCMP1005</strain>
    </source>
</reference>
<evidence type="ECO:0000313" key="2">
    <source>
        <dbReference type="EMBL" id="EJK50582.1"/>
    </source>
</evidence>
<dbReference type="Proteomes" id="UP000266841">
    <property type="component" value="Unassembled WGS sequence"/>
</dbReference>
<sequence length="108" mass="12362">MQQSTSKYSPRRETFQIYVQKCPKCAKKRKPDIQESRDVPTAYQDVHQHVKELQINKPTHPDEGATEAHAKVDCDPRWKEAGEAAKWASPAEDEATRKEARASSRNVE</sequence>
<name>K0RV42_THAOC</name>
<dbReference type="AlphaFoldDB" id="K0RV42"/>
<accession>K0RV42</accession>
<feature type="compositionally biased region" description="Basic and acidic residues" evidence="1">
    <location>
        <begin position="94"/>
        <end position="108"/>
    </location>
</feature>
<keyword evidence="3" id="KW-1185">Reference proteome</keyword>
<dbReference type="EMBL" id="AGNL01043406">
    <property type="protein sequence ID" value="EJK50582.1"/>
    <property type="molecule type" value="Genomic_DNA"/>
</dbReference>
<gene>
    <name evidence="2" type="ORF">THAOC_30386</name>
</gene>
<feature type="region of interest" description="Disordered" evidence="1">
    <location>
        <begin position="79"/>
        <end position="108"/>
    </location>
</feature>
<protein>
    <submittedName>
        <fullName evidence="2">Uncharacterized protein</fullName>
    </submittedName>
</protein>
<proteinExistence type="predicted"/>
<comment type="caution">
    <text evidence="2">The sequence shown here is derived from an EMBL/GenBank/DDBJ whole genome shotgun (WGS) entry which is preliminary data.</text>
</comment>
<evidence type="ECO:0000256" key="1">
    <source>
        <dbReference type="SAM" id="MobiDB-lite"/>
    </source>
</evidence>
<evidence type="ECO:0000313" key="3">
    <source>
        <dbReference type="Proteomes" id="UP000266841"/>
    </source>
</evidence>
<organism evidence="2 3">
    <name type="scientific">Thalassiosira oceanica</name>
    <name type="common">Marine diatom</name>
    <dbReference type="NCBI Taxonomy" id="159749"/>
    <lineage>
        <taxon>Eukaryota</taxon>
        <taxon>Sar</taxon>
        <taxon>Stramenopiles</taxon>
        <taxon>Ochrophyta</taxon>
        <taxon>Bacillariophyta</taxon>
        <taxon>Coscinodiscophyceae</taxon>
        <taxon>Thalassiosirophycidae</taxon>
        <taxon>Thalassiosirales</taxon>
        <taxon>Thalassiosiraceae</taxon>
        <taxon>Thalassiosira</taxon>
    </lineage>
</organism>